<sequence>MFERFTPEARRTVVRAGLLSLDAGRTALDDDMLLLALAEAWPVGGFAVSPDSVRALLPVNPADRPGDRDLLAGLGIDLEEIRRRLPARRADPAAWRLHRPRTRPLRVTLSGPAGDLRLTVAARKAIEVALHHGARRTGGGATDEDLVRGLLADGSSASAAILRRLGVDLHGLAGRLWPLRASA</sequence>
<dbReference type="InterPro" id="IPR036628">
    <property type="entry name" value="Clp_N_dom_sf"/>
</dbReference>
<dbReference type="Proteomes" id="UP000576393">
    <property type="component" value="Unassembled WGS sequence"/>
</dbReference>
<evidence type="ECO:0000313" key="1">
    <source>
        <dbReference type="EMBL" id="NYF37903.1"/>
    </source>
</evidence>
<comment type="caution">
    <text evidence="1">The sequence shown here is derived from an EMBL/GenBank/DDBJ whole genome shotgun (WGS) entry which is preliminary data.</text>
</comment>
<protein>
    <recommendedName>
        <fullName evidence="3">ClpA/ClpB-like protein</fullName>
    </recommendedName>
</protein>
<gene>
    <name evidence="1" type="ORF">HDA43_000062</name>
</gene>
<keyword evidence="2" id="KW-1185">Reference proteome</keyword>
<dbReference type="AlphaFoldDB" id="A0A852URI7"/>
<proteinExistence type="predicted"/>
<dbReference type="Gene3D" id="1.10.1780.10">
    <property type="entry name" value="Clp, N-terminal domain"/>
    <property type="match status" value="1"/>
</dbReference>
<evidence type="ECO:0008006" key="3">
    <source>
        <dbReference type="Google" id="ProtNLM"/>
    </source>
</evidence>
<name>A0A852URI7_9ACTN</name>
<dbReference type="RefSeq" id="WP_179817745.1">
    <property type="nucleotide sequence ID" value="NZ_JACCCO010000001.1"/>
</dbReference>
<dbReference type="EMBL" id="JACCCO010000001">
    <property type="protein sequence ID" value="NYF37903.1"/>
    <property type="molecule type" value="Genomic_DNA"/>
</dbReference>
<organism evidence="1 2">
    <name type="scientific">Streptosporangium sandarakinum</name>
    <dbReference type="NCBI Taxonomy" id="1260955"/>
    <lineage>
        <taxon>Bacteria</taxon>
        <taxon>Bacillati</taxon>
        <taxon>Actinomycetota</taxon>
        <taxon>Actinomycetes</taxon>
        <taxon>Streptosporangiales</taxon>
        <taxon>Streptosporangiaceae</taxon>
        <taxon>Streptosporangium</taxon>
    </lineage>
</organism>
<accession>A0A852URI7</accession>
<evidence type="ECO:0000313" key="2">
    <source>
        <dbReference type="Proteomes" id="UP000576393"/>
    </source>
</evidence>
<reference evidence="1 2" key="1">
    <citation type="submission" date="2020-07" db="EMBL/GenBank/DDBJ databases">
        <title>Sequencing the genomes of 1000 actinobacteria strains.</title>
        <authorList>
            <person name="Klenk H.-P."/>
        </authorList>
    </citation>
    <scope>NUCLEOTIDE SEQUENCE [LARGE SCALE GENOMIC DNA]</scope>
    <source>
        <strain evidence="1 2">DSM 45763</strain>
    </source>
</reference>